<name>A0A0W0ZZH8_9GAMM</name>
<dbReference type="PATRIC" id="fig|40335.7.peg.2190"/>
<evidence type="ECO:0000313" key="2">
    <source>
        <dbReference type="Proteomes" id="UP000054693"/>
    </source>
</evidence>
<comment type="caution">
    <text evidence="1">The sequence shown here is derived from an EMBL/GenBank/DDBJ whole genome shotgun (WGS) entry which is preliminary data.</text>
</comment>
<sequence length="54" mass="5587">MELFGAIKCGNKGCDIAAMEALLKTPFKSSGLPKKLAGLPCSSKANQGTPYISV</sequence>
<keyword evidence="2" id="KW-1185">Reference proteome</keyword>
<dbReference type="STRING" id="40335.Ltuc_2058"/>
<dbReference type="EMBL" id="LNZA01000001">
    <property type="protein sequence ID" value="KTD74211.1"/>
    <property type="molecule type" value="Genomic_DNA"/>
</dbReference>
<reference evidence="1 2" key="1">
    <citation type="submission" date="2015-11" db="EMBL/GenBank/DDBJ databases">
        <title>Genomic analysis of 38 Legionella species identifies large and diverse effector repertoires.</title>
        <authorList>
            <person name="Burstein D."/>
            <person name="Amaro F."/>
            <person name="Zusman T."/>
            <person name="Lifshitz Z."/>
            <person name="Cohen O."/>
            <person name="Gilbert J.A."/>
            <person name="Pupko T."/>
            <person name="Shuman H.A."/>
            <person name="Segal G."/>
        </authorList>
    </citation>
    <scope>NUCLEOTIDE SEQUENCE [LARGE SCALE GENOMIC DNA]</scope>
    <source>
        <strain evidence="1 2">ATCC 49180</strain>
    </source>
</reference>
<proteinExistence type="predicted"/>
<accession>A0A0W0ZZH8</accession>
<dbReference type="RefSeq" id="WP_157064606.1">
    <property type="nucleotide sequence ID" value="NZ_CAAAIP010000006.1"/>
</dbReference>
<dbReference type="Proteomes" id="UP000054693">
    <property type="component" value="Unassembled WGS sequence"/>
</dbReference>
<organism evidence="1 2">
    <name type="scientific">Legionella tucsonensis</name>
    <dbReference type="NCBI Taxonomy" id="40335"/>
    <lineage>
        <taxon>Bacteria</taxon>
        <taxon>Pseudomonadati</taxon>
        <taxon>Pseudomonadota</taxon>
        <taxon>Gammaproteobacteria</taxon>
        <taxon>Legionellales</taxon>
        <taxon>Legionellaceae</taxon>
        <taxon>Legionella</taxon>
    </lineage>
</organism>
<gene>
    <name evidence="1" type="ORF">Ltuc_2058</name>
</gene>
<protein>
    <submittedName>
        <fullName evidence="1">Uncharacterized protein</fullName>
    </submittedName>
</protein>
<dbReference type="AlphaFoldDB" id="A0A0W0ZZH8"/>
<evidence type="ECO:0000313" key="1">
    <source>
        <dbReference type="EMBL" id="KTD74211.1"/>
    </source>
</evidence>